<name>A0A9P0FEM1_BRAAE</name>
<feature type="compositionally biased region" description="Polar residues" evidence="1">
    <location>
        <begin position="78"/>
        <end position="110"/>
    </location>
</feature>
<proteinExistence type="predicted"/>
<feature type="region of interest" description="Disordered" evidence="1">
    <location>
        <begin position="78"/>
        <end position="125"/>
    </location>
</feature>
<reference evidence="2" key="1">
    <citation type="submission" date="2021-12" db="EMBL/GenBank/DDBJ databases">
        <authorList>
            <person name="King R."/>
        </authorList>
    </citation>
    <scope>NUCLEOTIDE SEQUENCE</scope>
</reference>
<feature type="compositionally biased region" description="Low complexity" evidence="1">
    <location>
        <begin position="31"/>
        <end position="43"/>
    </location>
</feature>
<dbReference type="PANTHER" id="PTHR23276:SF2">
    <property type="entry name" value="PROTEIN PRRC1"/>
    <property type="match status" value="1"/>
</dbReference>
<dbReference type="SUPFAM" id="SSF52972">
    <property type="entry name" value="ITPase-like"/>
    <property type="match status" value="1"/>
</dbReference>
<dbReference type="EMBL" id="OV121133">
    <property type="protein sequence ID" value="CAH0550085.1"/>
    <property type="molecule type" value="Genomic_DNA"/>
</dbReference>
<dbReference type="AlphaFoldDB" id="A0A9P0FEM1"/>
<dbReference type="InterPro" id="IPR029001">
    <property type="entry name" value="ITPase-like_fam"/>
</dbReference>
<dbReference type="GO" id="GO:0005737">
    <property type="term" value="C:cytoplasm"/>
    <property type="evidence" value="ECO:0007669"/>
    <property type="project" value="TreeGrafter"/>
</dbReference>
<evidence type="ECO:0000256" key="1">
    <source>
        <dbReference type="SAM" id="MobiDB-lite"/>
    </source>
</evidence>
<dbReference type="Proteomes" id="UP001154078">
    <property type="component" value="Chromosome 2"/>
</dbReference>
<sequence>MMQEDSNGENSFEIIDKKSEELCIKGETTDSGSSISSSYSIPSPSLVKAGSGGNLLANVPPPTALPEYWPMVVKDAPQNITSQPQSSGDVKPPSQVSTAPIGVATTQPTSLDIRPLPSASSQFPSTQFSAAIPPSKGIPQGPIPIAESPEYDYLGGGFMGLVKEAFSSGGVLSKMAEKAKNSVDSIITTLDPQMSEYIYSGGDTEITVISDLEDEVGAVREAFHSVFGKAWVNGIKLDMPLKEFLPIGLDQGWNEANEKIEYSLKFRNTPTIAIESVLLQDNNDWYDLNILMLRDNDRNISVKTFSQATPIPLNAILKEIETAGSQYKTLEVSQKLAKYLKNKNGWQQEISGLSKKETLLLAAKTLVNLYRNKLPEIQN</sequence>
<dbReference type="Gene3D" id="3.90.950.10">
    <property type="match status" value="1"/>
</dbReference>
<evidence type="ECO:0008006" key="4">
    <source>
        <dbReference type="Google" id="ProtNLM"/>
    </source>
</evidence>
<evidence type="ECO:0000313" key="3">
    <source>
        <dbReference type="Proteomes" id="UP001154078"/>
    </source>
</evidence>
<evidence type="ECO:0000313" key="2">
    <source>
        <dbReference type="EMBL" id="CAH0550085.1"/>
    </source>
</evidence>
<feature type="region of interest" description="Disordered" evidence="1">
    <location>
        <begin position="23"/>
        <end position="43"/>
    </location>
</feature>
<dbReference type="InterPro" id="IPR026534">
    <property type="entry name" value="PRRC1"/>
</dbReference>
<gene>
    <name evidence="2" type="ORF">MELIAE_LOCUS2993</name>
</gene>
<dbReference type="PANTHER" id="PTHR23276">
    <property type="entry name" value="PROTEIN PRRC1"/>
    <property type="match status" value="1"/>
</dbReference>
<dbReference type="OrthoDB" id="4968544at2759"/>
<protein>
    <recommendedName>
        <fullName evidence="4">Non-canonical purine NTP phosphatase/PRRC1 domain-containing protein</fullName>
    </recommendedName>
</protein>
<accession>A0A9P0FEM1</accession>
<keyword evidence="3" id="KW-1185">Reference proteome</keyword>
<organism evidence="2 3">
    <name type="scientific">Brassicogethes aeneus</name>
    <name type="common">Rape pollen beetle</name>
    <name type="synonym">Meligethes aeneus</name>
    <dbReference type="NCBI Taxonomy" id="1431903"/>
    <lineage>
        <taxon>Eukaryota</taxon>
        <taxon>Metazoa</taxon>
        <taxon>Ecdysozoa</taxon>
        <taxon>Arthropoda</taxon>
        <taxon>Hexapoda</taxon>
        <taxon>Insecta</taxon>
        <taxon>Pterygota</taxon>
        <taxon>Neoptera</taxon>
        <taxon>Endopterygota</taxon>
        <taxon>Coleoptera</taxon>
        <taxon>Polyphaga</taxon>
        <taxon>Cucujiformia</taxon>
        <taxon>Nitidulidae</taxon>
        <taxon>Meligethinae</taxon>
        <taxon>Brassicogethes</taxon>
    </lineage>
</organism>
<dbReference type="GO" id="GO:0034237">
    <property type="term" value="F:protein kinase A regulatory subunit binding"/>
    <property type="evidence" value="ECO:0007669"/>
    <property type="project" value="TreeGrafter"/>
</dbReference>